<dbReference type="InterPro" id="IPR052466">
    <property type="entry name" value="DNA_MethProtect_Complex"/>
</dbReference>
<accession>A0A9Q1IPK4</accession>
<dbReference type="AlphaFoldDB" id="A0A9Q1IPK4"/>
<dbReference type="EMBL" id="JAINUF010000011">
    <property type="protein sequence ID" value="KAJ8347303.1"/>
    <property type="molecule type" value="Genomic_DNA"/>
</dbReference>
<dbReference type="PANTHER" id="PTHR14709">
    <property type="entry name" value="GLUTAMINE AND SERINE-RICH PROTEIN 1-RELATED"/>
    <property type="match status" value="1"/>
</dbReference>
<feature type="compositionally biased region" description="Polar residues" evidence="1">
    <location>
        <begin position="36"/>
        <end position="50"/>
    </location>
</feature>
<protein>
    <submittedName>
        <fullName evidence="2">Uncharacterized protein</fullName>
    </submittedName>
</protein>
<reference evidence="2" key="1">
    <citation type="journal article" date="2023" name="Science">
        <title>Genome structures resolve the early diversification of teleost fishes.</title>
        <authorList>
            <person name="Parey E."/>
            <person name="Louis A."/>
            <person name="Montfort J."/>
            <person name="Bouchez O."/>
            <person name="Roques C."/>
            <person name="Iampietro C."/>
            <person name="Lluch J."/>
            <person name="Castinel A."/>
            <person name="Donnadieu C."/>
            <person name="Desvignes T."/>
            <person name="Floi Bucao C."/>
            <person name="Jouanno E."/>
            <person name="Wen M."/>
            <person name="Mejri S."/>
            <person name="Dirks R."/>
            <person name="Jansen H."/>
            <person name="Henkel C."/>
            <person name="Chen W.J."/>
            <person name="Zahm M."/>
            <person name="Cabau C."/>
            <person name="Klopp C."/>
            <person name="Thompson A.W."/>
            <person name="Robinson-Rechavi M."/>
            <person name="Braasch I."/>
            <person name="Lecointre G."/>
            <person name="Bobe J."/>
            <person name="Postlethwait J.H."/>
            <person name="Berthelot C."/>
            <person name="Roest Crollius H."/>
            <person name="Guiguen Y."/>
        </authorList>
    </citation>
    <scope>NUCLEOTIDE SEQUENCE</scope>
    <source>
        <strain evidence="2">WJC10195</strain>
    </source>
</reference>
<dbReference type="Proteomes" id="UP001152622">
    <property type="component" value="Chromosome 11"/>
</dbReference>
<evidence type="ECO:0000313" key="3">
    <source>
        <dbReference type="Proteomes" id="UP001152622"/>
    </source>
</evidence>
<evidence type="ECO:0000313" key="2">
    <source>
        <dbReference type="EMBL" id="KAJ8347303.1"/>
    </source>
</evidence>
<dbReference type="PANTHER" id="PTHR14709:SF1">
    <property type="entry name" value="PROLINE-RICH PROTEIN 12"/>
    <property type="match status" value="1"/>
</dbReference>
<proteinExistence type="predicted"/>
<feature type="region of interest" description="Disordered" evidence="1">
    <location>
        <begin position="1"/>
        <end position="50"/>
    </location>
</feature>
<keyword evidence="3" id="KW-1185">Reference proteome</keyword>
<feature type="compositionally biased region" description="Low complexity" evidence="1">
    <location>
        <begin position="1"/>
        <end position="26"/>
    </location>
</feature>
<comment type="caution">
    <text evidence="2">The sequence shown here is derived from an EMBL/GenBank/DDBJ whole genome shotgun (WGS) entry which is preliminary data.</text>
</comment>
<sequence length="258" mass="26996">MPANSGPSQQQQQQQREQDPQMSQPQLEQLKEHQYDTQSPVGKGGQSQQQRFVPLTSICFPDSLLPDEDRSFFPGMEDMFCSEDYKSSCGGGGGGVAQSGPEGVSDVRRGQEGMEGVKNPGGSGGGYDMLGHHGNQGYGQYCHGLSESGNGAIHLDLDSLKTHELPSTVNTEQLGLIQSQAPGMGMGGAGGGGSDGSGNKMLGGAGVGGGASTGGLTSPIFCSSRPKKLLKTSSFHLLKQPRDPQLSPEKKLCTRIRV</sequence>
<gene>
    <name evidence="2" type="ORF">SKAU_G00287040</name>
</gene>
<dbReference type="OrthoDB" id="21499at2759"/>
<organism evidence="2 3">
    <name type="scientific">Synaphobranchus kaupii</name>
    <name type="common">Kaup's arrowtooth eel</name>
    <dbReference type="NCBI Taxonomy" id="118154"/>
    <lineage>
        <taxon>Eukaryota</taxon>
        <taxon>Metazoa</taxon>
        <taxon>Chordata</taxon>
        <taxon>Craniata</taxon>
        <taxon>Vertebrata</taxon>
        <taxon>Euteleostomi</taxon>
        <taxon>Actinopterygii</taxon>
        <taxon>Neopterygii</taxon>
        <taxon>Teleostei</taxon>
        <taxon>Anguilliformes</taxon>
        <taxon>Synaphobranchidae</taxon>
        <taxon>Synaphobranchus</taxon>
    </lineage>
</organism>
<evidence type="ECO:0000256" key="1">
    <source>
        <dbReference type="SAM" id="MobiDB-lite"/>
    </source>
</evidence>
<name>A0A9Q1IPK4_SYNKA</name>